<organism evidence="2 3">
    <name type="scientific">Nocardiopsis sediminis</name>
    <dbReference type="NCBI Taxonomy" id="1778267"/>
    <lineage>
        <taxon>Bacteria</taxon>
        <taxon>Bacillati</taxon>
        <taxon>Actinomycetota</taxon>
        <taxon>Actinomycetes</taxon>
        <taxon>Streptosporangiales</taxon>
        <taxon>Nocardiopsidaceae</taxon>
        <taxon>Nocardiopsis</taxon>
    </lineage>
</organism>
<evidence type="ECO:0000313" key="3">
    <source>
        <dbReference type="Proteomes" id="UP001595847"/>
    </source>
</evidence>
<reference evidence="3" key="1">
    <citation type="journal article" date="2019" name="Int. J. Syst. Evol. Microbiol.">
        <title>The Global Catalogue of Microorganisms (GCM) 10K type strain sequencing project: providing services to taxonomists for standard genome sequencing and annotation.</title>
        <authorList>
            <consortium name="The Broad Institute Genomics Platform"/>
            <consortium name="The Broad Institute Genome Sequencing Center for Infectious Disease"/>
            <person name="Wu L."/>
            <person name="Ma J."/>
        </authorList>
    </citation>
    <scope>NUCLEOTIDE SEQUENCE [LARGE SCALE GENOMIC DNA]</scope>
    <source>
        <strain evidence="3">TBRC 1826</strain>
    </source>
</reference>
<sequence length="144" mass="14330">MTKPGPHVRFPMKTAAASAALAAALTTAAVLAAPASAASYNDVCGSGYGVVNSADLPGGAGTVFLTYNAANGRNCAVNVRADAGERLPMDVQLARSDDPDSAALDTGDFTEYAGPVYLEARGQCVTWSGITGTGQAGKAGTNCG</sequence>
<evidence type="ECO:0000256" key="1">
    <source>
        <dbReference type="SAM" id="SignalP"/>
    </source>
</evidence>
<keyword evidence="3" id="KW-1185">Reference proteome</keyword>
<protein>
    <submittedName>
        <fullName evidence="2">Spore-associated protein A</fullName>
    </submittedName>
</protein>
<dbReference type="RefSeq" id="WP_378533597.1">
    <property type="nucleotide sequence ID" value="NZ_JBHSBH010000009.1"/>
</dbReference>
<dbReference type="EMBL" id="JBHSBH010000009">
    <property type="protein sequence ID" value="MFC3997007.1"/>
    <property type="molecule type" value="Genomic_DNA"/>
</dbReference>
<evidence type="ECO:0000313" key="2">
    <source>
        <dbReference type="EMBL" id="MFC3997007.1"/>
    </source>
</evidence>
<comment type="caution">
    <text evidence="2">The sequence shown here is derived from an EMBL/GenBank/DDBJ whole genome shotgun (WGS) entry which is preliminary data.</text>
</comment>
<feature type="signal peptide" evidence="1">
    <location>
        <begin position="1"/>
        <end position="32"/>
    </location>
</feature>
<accession>A0ABV8FMD6</accession>
<keyword evidence="1" id="KW-0732">Signal</keyword>
<feature type="chain" id="PRO_5045062206" evidence="1">
    <location>
        <begin position="33"/>
        <end position="144"/>
    </location>
</feature>
<name>A0ABV8FMD6_9ACTN</name>
<proteinExistence type="predicted"/>
<gene>
    <name evidence="2" type="ORF">ACFOVU_13835</name>
</gene>
<dbReference type="Proteomes" id="UP001595847">
    <property type="component" value="Unassembled WGS sequence"/>
</dbReference>